<feature type="compositionally biased region" description="Basic residues" evidence="1">
    <location>
        <begin position="1"/>
        <end position="15"/>
    </location>
</feature>
<dbReference type="AlphaFoldDB" id="A0AA36G482"/>
<organism evidence="2 3">
    <name type="scientific">Mesorhabditis spiculigera</name>
    <dbReference type="NCBI Taxonomy" id="96644"/>
    <lineage>
        <taxon>Eukaryota</taxon>
        <taxon>Metazoa</taxon>
        <taxon>Ecdysozoa</taxon>
        <taxon>Nematoda</taxon>
        <taxon>Chromadorea</taxon>
        <taxon>Rhabditida</taxon>
        <taxon>Rhabditina</taxon>
        <taxon>Rhabditomorpha</taxon>
        <taxon>Rhabditoidea</taxon>
        <taxon>Rhabditidae</taxon>
        <taxon>Mesorhabditinae</taxon>
        <taxon>Mesorhabditis</taxon>
    </lineage>
</organism>
<sequence>MALRHSPSKRGKSGVRRSVGDEIEATPRTTKEPAVAQASARRRDEVQPDTARPAEPFDSTVVTPRDVVPLIRGNTRRSYNRQDTQEKLLQNNRPKEKRAERLWMASARPDANGSAAQAPHASPEEEIVSAD</sequence>
<evidence type="ECO:0000313" key="3">
    <source>
        <dbReference type="Proteomes" id="UP001177023"/>
    </source>
</evidence>
<keyword evidence="3" id="KW-1185">Reference proteome</keyword>
<dbReference type="Proteomes" id="UP001177023">
    <property type="component" value="Unassembled WGS sequence"/>
</dbReference>
<evidence type="ECO:0000256" key="1">
    <source>
        <dbReference type="SAM" id="MobiDB-lite"/>
    </source>
</evidence>
<feature type="non-terminal residue" evidence="2">
    <location>
        <position position="131"/>
    </location>
</feature>
<comment type="caution">
    <text evidence="2">The sequence shown here is derived from an EMBL/GenBank/DDBJ whole genome shotgun (WGS) entry which is preliminary data.</text>
</comment>
<gene>
    <name evidence="2" type="ORF">MSPICULIGERA_LOCUS10757</name>
</gene>
<proteinExistence type="predicted"/>
<dbReference type="EMBL" id="CATQJA010002597">
    <property type="protein sequence ID" value="CAJ0572369.1"/>
    <property type="molecule type" value="Genomic_DNA"/>
</dbReference>
<protein>
    <submittedName>
        <fullName evidence="2">Uncharacterized protein</fullName>
    </submittedName>
</protein>
<accession>A0AA36G482</accession>
<name>A0AA36G482_9BILA</name>
<evidence type="ECO:0000313" key="2">
    <source>
        <dbReference type="EMBL" id="CAJ0572369.1"/>
    </source>
</evidence>
<feature type="region of interest" description="Disordered" evidence="1">
    <location>
        <begin position="1"/>
        <end position="131"/>
    </location>
</feature>
<reference evidence="2" key="1">
    <citation type="submission" date="2023-06" db="EMBL/GenBank/DDBJ databases">
        <authorList>
            <person name="Delattre M."/>
        </authorList>
    </citation>
    <scope>NUCLEOTIDE SEQUENCE</scope>
    <source>
        <strain evidence="2">AF72</strain>
    </source>
</reference>